<evidence type="ECO:0000259" key="11">
    <source>
        <dbReference type="PROSITE" id="PS51746"/>
    </source>
</evidence>
<dbReference type="EC" id="3.1.3.16" evidence="3"/>
<dbReference type="FunFam" id="3.60.40.10:FF:000047">
    <property type="entry name" value="Protein phosphatase 2C 70"/>
    <property type="match status" value="1"/>
</dbReference>
<dbReference type="InterPro" id="IPR000222">
    <property type="entry name" value="PP2C_BS"/>
</dbReference>
<accession>A0AAV1EFL9</accession>
<dbReference type="Gene3D" id="2.60.200.20">
    <property type="match status" value="1"/>
</dbReference>
<evidence type="ECO:0000256" key="2">
    <source>
        <dbReference type="ARBA" id="ARBA00001946"/>
    </source>
</evidence>
<gene>
    <name evidence="12" type="ORF">OLC1_LOCUS24391</name>
</gene>
<name>A0AAV1EFL9_OLDCO</name>
<dbReference type="AlphaFoldDB" id="A0AAV1EFL9"/>
<dbReference type="Pfam" id="PF00498">
    <property type="entry name" value="FHA"/>
    <property type="match status" value="1"/>
</dbReference>
<dbReference type="InterPro" id="IPR036457">
    <property type="entry name" value="PPM-type-like_dom_sf"/>
</dbReference>
<keyword evidence="4" id="KW-0479">Metal-binding</keyword>
<dbReference type="CDD" id="cd00143">
    <property type="entry name" value="PP2Cc"/>
    <property type="match status" value="1"/>
</dbReference>
<evidence type="ECO:0000259" key="10">
    <source>
        <dbReference type="PROSITE" id="PS50006"/>
    </source>
</evidence>
<keyword evidence="13" id="KW-1185">Reference proteome</keyword>
<dbReference type="PROSITE" id="PS01032">
    <property type="entry name" value="PPM_1"/>
    <property type="match status" value="1"/>
</dbReference>
<protein>
    <recommendedName>
        <fullName evidence="3">protein-serine/threonine phosphatase</fullName>
        <ecNumber evidence="3">3.1.3.16</ecNumber>
    </recommendedName>
</protein>
<comment type="cofactor">
    <cofactor evidence="1">
        <name>Mn(2+)</name>
        <dbReference type="ChEBI" id="CHEBI:29035"/>
    </cofactor>
</comment>
<dbReference type="PANTHER" id="PTHR13832:SF643">
    <property type="entry name" value="PROTEIN PHOSPHATASE 2C-RELATED"/>
    <property type="match status" value="1"/>
</dbReference>
<dbReference type="InterPro" id="IPR000253">
    <property type="entry name" value="FHA_dom"/>
</dbReference>
<dbReference type="PROSITE" id="PS51746">
    <property type="entry name" value="PPM_2"/>
    <property type="match status" value="1"/>
</dbReference>
<feature type="transmembrane region" description="Helical" evidence="9">
    <location>
        <begin position="32"/>
        <end position="54"/>
    </location>
</feature>
<evidence type="ECO:0000256" key="5">
    <source>
        <dbReference type="ARBA" id="ARBA00022801"/>
    </source>
</evidence>
<dbReference type="EMBL" id="OX459126">
    <property type="protein sequence ID" value="CAI9118552.1"/>
    <property type="molecule type" value="Genomic_DNA"/>
</dbReference>
<keyword evidence="6" id="KW-0460">Magnesium</keyword>
<evidence type="ECO:0000256" key="6">
    <source>
        <dbReference type="ARBA" id="ARBA00022842"/>
    </source>
</evidence>
<dbReference type="SUPFAM" id="SSF49879">
    <property type="entry name" value="SMAD/FHA domain"/>
    <property type="match status" value="1"/>
</dbReference>
<dbReference type="Gene3D" id="3.60.40.10">
    <property type="entry name" value="PPM-type phosphatase domain"/>
    <property type="match status" value="1"/>
</dbReference>
<evidence type="ECO:0000256" key="7">
    <source>
        <dbReference type="ARBA" id="ARBA00022912"/>
    </source>
</evidence>
<dbReference type="SUPFAM" id="SSF81606">
    <property type="entry name" value="PP2C-like"/>
    <property type="match status" value="1"/>
</dbReference>
<dbReference type="Proteomes" id="UP001161247">
    <property type="component" value="Chromosome 9"/>
</dbReference>
<dbReference type="InterPro" id="IPR001932">
    <property type="entry name" value="PPM-type_phosphatase-like_dom"/>
</dbReference>
<evidence type="ECO:0000313" key="12">
    <source>
        <dbReference type="EMBL" id="CAI9118552.1"/>
    </source>
</evidence>
<dbReference type="GO" id="GO:0046872">
    <property type="term" value="F:metal ion binding"/>
    <property type="evidence" value="ECO:0007669"/>
    <property type="project" value="UniProtKB-KW"/>
</dbReference>
<evidence type="ECO:0000256" key="8">
    <source>
        <dbReference type="ARBA" id="ARBA00023211"/>
    </source>
</evidence>
<evidence type="ECO:0000256" key="4">
    <source>
        <dbReference type="ARBA" id="ARBA00022723"/>
    </source>
</evidence>
<proteinExistence type="predicted"/>
<dbReference type="CDD" id="cd22678">
    <property type="entry name" value="FHA_PP2C70-like"/>
    <property type="match status" value="1"/>
</dbReference>
<dbReference type="SMART" id="SM00332">
    <property type="entry name" value="PP2Cc"/>
    <property type="match status" value="1"/>
</dbReference>
<keyword evidence="9" id="KW-1133">Transmembrane helix</keyword>
<sequence>MAKAMLDVFHSSDDTAAAIVRNALLVFSVEGVIVIVIVVVVMILLLLILFIIACKFKPWRRFLSSPSSSSASSRSRIIKADDLERPLISEDPNTASGQRTRIYASQEPDLQTLGSISSRWTQEPTPNQITSPFPQLTHSDSFVLDIPDTSEENVVGQTLKRPLVTNQLVEAQKAGRKDDLKFIPRFDVDTHREFLQKYKADQRSILILEVISGPSRGNRYSVKSTDTSGLPLTLGRVPPSNLVVKDSEVSGKHAQISWNSNKLKWELVDMGSLNGTFLNSHAIHHLSGSRHWGDPVELSSGDTITLGTTSEIFVHITSQTESQIPLGVGLASDPMSLRRGAKKLPMEDVCFYHWPLPGTEQFGLFGICDGHGGVGAAISVSQILPEIIASILSDQFRRENVLQNHDASDVLREAFAQTEACINHYYEGCTATAVLVWAADNESFYVQCANVGDSACFINTDGQVVKLTEDHRVTSYSERLRIQGIGEPLRDGETRLCGLNLARMLGDKFLKQQDSRFSSEPYISQALYIHQSSRSFALLASDGFWDVVNVKKAVQLVNQARERNEGDRDASAEKIANILLGEARTQRTKDNTSIIFLDFDNTNRIDSS</sequence>
<dbReference type="FunFam" id="2.60.200.20:FF:000035">
    <property type="entry name" value="Protein phosphatase 2C 70"/>
    <property type="match status" value="1"/>
</dbReference>
<feature type="domain" description="FHA" evidence="10">
    <location>
        <begin position="232"/>
        <end position="283"/>
    </location>
</feature>
<feature type="domain" description="PPM-type phosphatase" evidence="11">
    <location>
        <begin position="327"/>
        <end position="599"/>
    </location>
</feature>
<dbReference type="GO" id="GO:0004722">
    <property type="term" value="F:protein serine/threonine phosphatase activity"/>
    <property type="evidence" value="ECO:0007669"/>
    <property type="project" value="UniProtKB-EC"/>
</dbReference>
<evidence type="ECO:0000256" key="9">
    <source>
        <dbReference type="SAM" id="Phobius"/>
    </source>
</evidence>
<comment type="cofactor">
    <cofactor evidence="2">
        <name>Mg(2+)</name>
        <dbReference type="ChEBI" id="CHEBI:18420"/>
    </cofactor>
</comment>
<dbReference type="PROSITE" id="PS50006">
    <property type="entry name" value="FHA_DOMAIN"/>
    <property type="match status" value="1"/>
</dbReference>
<dbReference type="PANTHER" id="PTHR13832">
    <property type="entry name" value="PROTEIN PHOSPHATASE 2C"/>
    <property type="match status" value="1"/>
</dbReference>
<dbReference type="InterPro" id="IPR015655">
    <property type="entry name" value="PP2C"/>
</dbReference>
<keyword evidence="9" id="KW-0812">Transmembrane</keyword>
<reference evidence="12" key="1">
    <citation type="submission" date="2023-03" db="EMBL/GenBank/DDBJ databases">
        <authorList>
            <person name="Julca I."/>
        </authorList>
    </citation>
    <scope>NUCLEOTIDE SEQUENCE</scope>
</reference>
<organism evidence="12 13">
    <name type="scientific">Oldenlandia corymbosa var. corymbosa</name>
    <dbReference type="NCBI Taxonomy" id="529605"/>
    <lineage>
        <taxon>Eukaryota</taxon>
        <taxon>Viridiplantae</taxon>
        <taxon>Streptophyta</taxon>
        <taxon>Embryophyta</taxon>
        <taxon>Tracheophyta</taxon>
        <taxon>Spermatophyta</taxon>
        <taxon>Magnoliopsida</taxon>
        <taxon>eudicotyledons</taxon>
        <taxon>Gunneridae</taxon>
        <taxon>Pentapetalae</taxon>
        <taxon>asterids</taxon>
        <taxon>lamiids</taxon>
        <taxon>Gentianales</taxon>
        <taxon>Rubiaceae</taxon>
        <taxon>Rubioideae</taxon>
        <taxon>Spermacoceae</taxon>
        <taxon>Hedyotis-Oldenlandia complex</taxon>
        <taxon>Oldenlandia</taxon>
    </lineage>
</organism>
<keyword evidence="5" id="KW-0378">Hydrolase</keyword>
<keyword evidence="8" id="KW-0464">Manganese</keyword>
<keyword evidence="9" id="KW-0472">Membrane</keyword>
<dbReference type="InterPro" id="IPR008984">
    <property type="entry name" value="SMAD_FHA_dom_sf"/>
</dbReference>
<dbReference type="SMART" id="SM00240">
    <property type="entry name" value="FHA"/>
    <property type="match status" value="1"/>
</dbReference>
<evidence type="ECO:0000256" key="3">
    <source>
        <dbReference type="ARBA" id="ARBA00013081"/>
    </source>
</evidence>
<evidence type="ECO:0000313" key="13">
    <source>
        <dbReference type="Proteomes" id="UP001161247"/>
    </source>
</evidence>
<dbReference type="Pfam" id="PF00481">
    <property type="entry name" value="PP2C"/>
    <property type="match status" value="1"/>
</dbReference>
<evidence type="ECO:0000256" key="1">
    <source>
        <dbReference type="ARBA" id="ARBA00001936"/>
    </source>
</evidence>
<keyword evidence="7" id="KW-0904">Protein phosphatase</keyword>